<organism evidence="1 2">
    <name type="scientific">Dendrobium catenatum</name>
    <dbReference type="NCBI Taxonomy" id="906689"/>
    <lineage>
        <taxon>Eukaryota</taxon>
        <taxon>Viridiplantae</taxon>
        <taxon>Streptophyta</taxon>
        <taxon>Embryophyta</taxon>
        <taxon>Tracheophyta</taxon>
        <taxon>Spermatophyta</taxon>
        <taxon>Magnoliopsida</taxon>
        <taxon>Liliopsida</taxon>
        <taxon>Asparagales</taxon>
        <taxon>Orchidaceae</taxon>
        <taxon>Epidendroideae</taxon>
        <taxon>Malaxideae</taxon>
        <taxon>Dendrobiinae</taxon>
        <taxon>Dendrobium</taxon>
    </lineage>
</organism>
<keyword evidence="2" id="KW-1185">Reference proteome</keyword>
<proteinExistence type="predicted"/>
<reference evidence="1 2" key="1">
    <citation type="journal article" date="2016" name="Sci. Rep.">
        <title>The Dendrobium catenatum Lindl. genome sequence provides insights into polysaccharide synthase, floral development and adaptive evolution.</title>
        <authorList>
            <person name="Zhang G.Q."/>
            <person name="Xu Q."/>
            <person name="Bian C."/>
            <person name="Tsai W.C."/>
            <person name="Yeh C.M."/>
            <person name="Liu K.W."/>
            <person name="Yoshida K."/>
            <person name="Zhang L.S."/>
            <person name="Chang S.B."/>
            <person name="Chen F."/>
            <person name="Shi Y."/>
            <person name="Su Y.Y."/>
            <person name="Zhang Y.Q."/>
            <person name="Chen L.J."/>
            <person name="Yin Y."/>
            <person name="Lin M."/>
            <person name="Huang H."/>
            <person name="Deng H."/>
            <person name="Wang Z.W."/>
            <person name="Zhu S.L."/>
            <person name="Zhao X."/>
            <person name="Deng C."/>
            <person name="Niu S.C."/>
            <person name="Huang J."/>
            <person name="Wang M."/>
            <person name="Liu G.H."/>
            <person name="Yang H.J."/>
            <person name="Xiao X.J."/>
            <person name="Hsiao Y.Y."/>
            <person name="Wu W.L."/>
            <person name="Chen Y.Y."/>
            <person name="Mitsuda N."/>
            <person name="Ohme-Takagi M."/>
            <person name="Luo Y.B."/>
            <person name="Van de Peer Y."/>
            <person name="Liu Z.J."/>
        </authorList>
    </citation>
    <scope>NUCLEOTIDE SEQUENCE [LARGE SCALE GENOMIC DNA]</scope>
    <source>
        <tissue evidence="1">The whole plant</tissue>
    </source>
</reference>
<gene>
    <name evidence="1" type="ORF">MA16_Dca027765</name>
</gene>
<evidence type="ECO:0000313" key="2">
    <source>
        <dbReference type="Proteomes" id="UP000233837"/>
    </source>
</evidence>
<reference evidence="1 2" key="2">
    <citation type="journal article" date="2017" name="Nature">
        <title>The Apostasia genome and the evolution of orchids.</title>
        <authorList>
            <person name="Zhang G.Q."/>
            <person name="Liu K.W."/>
            <person name="Li Z."/>
            <person name="Lohaus R."/>
            <person name="Hsiao Y.Y."/>
            <person name="Niu S.C."/>
            <person name="Wang J.Y."/>
            <person name="Lin Y.C."/>
            <person name="Xu Q."/>
            <person name="Chen L.J."/>
            <person name="Yoshida K."/>
            <person name="Fujiwara S."/>
            <person name="Wang Z.W."/>
            <person name="Zhang Y.Q."/>
            <person name="Mitsuda N."/>
            <person name="Wang M."/>
            <person name="Liu G.H."/>
            <person name="Pecoraro L."/>
            <person name="Huang H.X."/>
            <person name="Xiao X.J."/>
            <person name="Lin M."/>
            <person name="Wu X.Y."/>
            <person name="Wu W.L."/>
            <person name="Chen Y.Y."/>
            <person name="Chang S.B."/>
            <person name="Sakamoto S."/>
            <person name="Ohme-Takagi M."/>
            <person name="Yagi M."/>
            <person name="Zeng S.J."/>
            <person name="Shen C.Y."/>
            <person name="Yeh C.M."/>
            <person name="Luo Y.B."/>
            <person name="Tsai W.C."/>
            <person name="Van de Peer Y."/>
            <person name="Liu Z.J."/>
        </authorList>
    </citation>
    <scope>NUCLEOTIDE SEQUENCE [LARGE SCALE GENOMIC DNA]</scope>
    <source>
        <tissue evidence="1">The whole plant</tissue>
    </source>
</reference>
<accession>A0A2I0X444</accession>
<dbReference type="Proteomes" id="UP000233837">
    <property type="component" value="Unassembled WGS sequence"/>
</dbReference>
<dbReference type="AlphaFoldDB" id="A0A2I0X444"/>
<protein>
    <submittedName>
        <fullName evidence="1">Uncharacterized protein</fullName>
    </submittedName>
</protein>
<name>A0A2I0X444_9ASPA</name>
<dbReference type="EMBL" id="KZ502173">
    <property type="protein sequence ID" value="PKU82675.1"/>
    <property type="molecule type" value="Genomic_DNA"/>
</dbReference>
<evidence type="ECO:0000313" key="1">
    <source>
        <dbReference type="EMBL" id="PKU82675.1"/>
    </source>
</evidence>
<sequence>MVEFERDKILVGFNGVWRGFHMVALASLHLSTIGFKVVIEESFGKKKISFVSKDPATPSHWRR</sequence>